<keyword evidence="2" id="KW-0238">DNA-binding</keyword>
<dbReference type="PROSITE" id="PS01124">
    <property type="entry name" value="HTH_ARAC_FAMILY_2"/>
    <property type="match status" value="1"/>
</dbReference>
<evidence type="ECO:0000256" key="1">
    <source>
        <dbReference type="ARBA" id="ARBA00023015"/>
    </source>
</evidence>
<dbReference type="Pfam" id="PF12833">
    <property type="entry name" value="HTH_18"/>
    <property type="match status" value="1"/>
</dbReference>
<dbReference type="Proteomes" id="UP000279962">
    <property type="component" value="Chromosome"/>
</dbReference>
<dbReference type="SUPFAM" id="SSF46689">
    <property type="entry name" value="Homeodomain-like"/>
    <property type="match status" value="1"/>
</dbReference>
<dbReference type="AlphaFoldDB" id="A0A3G2T519"/>
<sequence>MNNQSMDEENMNLRQSLVQLARADIERDYLCVRAKNQHGLSNVKVNQLNMGIILQGKKNINIYKEQMSLTAGDLIFMKPDTIIDAMNIPDVVTGEYLTIVVPICDEVIQAVQILWASPITNKTDDVLKFSIFDFATELFDWQQALFKHDLVKARMCIALILIELCRKGFADVLVLAPPKLSKIIYQWVYEDPQHNWLANEIETKLGMSSATLRRKLRSEGTSLREVLTQARLAKAIELLYSYKLPMKTIASKAGYQSLSTFRERFIQRYGFDPSILLLD</sequence>
<dbReference type="GO" id="GO:0003700">
    <property type="term" value="F:DNA-binding transcription factor activity"/>
    <property type="evidence" value="ECO:0007669"/>
    <property type="project" value="InterPro"/>
</dbReference>
<evidence type="ECO:0000259" key="4">
    <source>
        <dbReference type="PROSITE" id="PS01124"/>
    </source>
</evidence>
<gene>
    <name evidence="5" type="ORF">CDG68_16215</name>
</gene>
<dbReference type="GO" id="GO:0005829">
    <property type="term" value="C:cytosol"/>
    <property type="evidence" value="ECO:0007669"/>
    <property type="project" value="TreeGrafter"/>
</dbReference>
<dbReference type="Gene3D" id="1.10.10.60">
    <property type="entry name" value="Homeodomain-like"/>
    <property type="match status" value="1"/>
</dbReference>
<dbReference type="EMBL" id="CP033133">
    <property type="protein sequence ID" value="AYO55105.1"/>
    <property type="molecule type" value="Genomic_DNA"/>
</dbReference>
<dbReference type="GO" id="GO:0000976">
    <property type="term" value="F:transcription cis-regulatory region binding"/>
    <property type="evidence" value="ECO:0007669"/>
    <property type="project" value="TreeGrafter"/>
</dbReference>
<dbReference type="InterPro" id="IPR009057">
    <property type="entry name" value="Homeodomain-like_sf"/>
</dbReference>
<evidence type="ECO:0000256" key="3">
    <source>
        <dbReference type="ARBA" id="ARBA00023163"/>
    </source>
</evidence>
<dbReference type="SMART" id="SM00342">
    <property type="entry name" value="HTH_ARAC"/>
    <property type="match status" value="1"/>
</dbReference>
<reference evidence="5 6" key="1">
    <citation type="submission" date="2018-10" db="EMBL/GenBank/DDBJ databases">
        <title>The complete genome of Acinetobacter wuhouensis strain WCHAW010062.</title>
        <authorList>
            <person name="Hu Y."/>
            <person name="Long H."/>
            <person name="Feng Y."/>
            <person name="Zong Z."/>
        </authorList>
    </citation>
    <scope>NUCLEOTIDE SEQUENCE [LARGE SCALE GENOMIC DNA]</scope>
    <source>
        <strain evidence="5 6">WCHAW010062</strain>
    </source>
</reference>
<dbReference type="PANTHER" id="PTHR47894">
    <property type="entry name" value="HTH-TYPE TRANSCRIPTIONAL REGULATOR GADX"/>
    <property type="match status" value="1"/>
</dbReference>
<dbReference type="InterPro" id="IPR018060">
    <property type="entry name" value="HTH_AraC"/>
</dbReference>
<proteinExistence type="predicted"/>
<keyword evidence="1" id="KW-0805">Transcription regulation</keyword>
<dbReference type="PANTHER" id="PTHR47894:SF4">
    <property type="entry name" value="HTH-TYPE TRANSCRIPTIONAL REGULATOR GADX"/>
    <property type="match status" value="1"/>
</dbReference>
<dbReference type="RefSeq" id="WP_087552474.1">
    <property type="nucleotide sequence ID" value="NZ_CP033133.1"/>
</dbReference>
<evidence type="ECO:0000256" key="2">
    <source>
        <dbReference type="ARBA" id="ARBA00023125"/>
    </source>
</evidence>
<protein>
    <submittedName>
        <fullName evidence="5">AraC family transcriptional regulator</fullName>
    </submittedName>
</protein>
<keyword evidence="3" id="KW-0804">Transcription</keyword>
<name>A0A3G2T519_9GAMM</name>
<organism evidence="5 6">
    <name type="scientific">Acinetobacter wuhouensis</name>
    <dbReference type="NCBI Taxonomy" id="1879050"/>
    <lineage>
        <taxon>Bacteria</taxon>
        <taxon>Pseudomonadati</taxon>
        <taxon>Pseudomonadota</taxon>
        <taxon>Gammaproteobacteria</taxon>
        <taxon>Moraxellales</taxon>
        <taxon>Moraxellaceae</taxon>
        <taxon>Acinetobacter</taxon>
    </lineage>
</organism>
<feature type="domain" description="HTH araC/xylS-type" evidence="4">
    <location>
        <begin position="182"/>
        <end position="279"/>
    </location>
</feature>
<evidence type="ECO:0000313" key="5">
    <source>
        <dbReference type="EMBL" id="AYO55105.1"/>
    </source>
</evidence>
<evidence type="ECO:0000313" key="6">
    <source>
        <dbReference type="Proteomes" id="UP000279962"/>
    </source>
</evidence>
<accession>A0A3G2T519</accession>